<organism evidence="1 2">
    <name type="scientific">Bradyrhizobium australiense</name>
    <dbReference type="NCBI Taxonomy" id="2721161"/>
    <lineage>
        <taxon>Bacteria</taxon>
        <taxon>Pseudomonadati</taxon>
        <taxon>Pseudomonadota</taxon>
        <taxon>Alphaproteobacteria</taxon>
        <taxon>Hyphomicrobiales</taxon>
        <taxon>Nitrobacteraceae</taxon>
        <taxon>Bradyrhizobium</taxon>
    </lineage>
</organism>
<keyword evidence="2" id="KW-1185">Reference proteome</keyword>
<dbReference type="EMBL" id="JAAVLX010000004">
    <property type="protein sequence ID" value="NOJ40907.1"/>
    <property type="molecule type" value="Genomic_DNA"/>
</dbReference>
<proteinExistence type="predicted"/>
<dbReference type="Proteomes" id="UP000544122">
    <property type="component" value="Unassembled WGS sequence"/>
</dbReference>
<comment type="caution">
    <text evidence="1">The sequence shown here is derived from an EMBL/GenBank/DDBJ whole genome shotgun (WGS) entry which is preliminary data.</text>
</comment>
<protein>
    <submittedName>
        <fullName evidence="1">Uncharacterized protein</fullName>
    </submittedName>
</protein>
<sequence length="142" mass="15607">MIARAELPTNDIYDVLGDGACRDGWKVLINALLFADGSLGNWPEETRGSFPEGIKLREAVRMIEAKHAPIAHLFGTGLGYKLMRHESDILISVITNLYKTGVPALPLHDAVLVRRSDVEAAKVAMEYELELRTGHGRGSVKI</sequence>
<reference evidence="1 2" key="1">
    <citation type="submission" date="2020-03" db="EMBL/GenBank/DDBJ databases">
        <title>Bradyrhizobium diversity isolated from nodules of Indigofera sp.</title>
        <authorList>
            <person name="Klepa M."/>
            <person name="Helene L."/>
            <person name="Hungria M."/>
        </authorList>
    </citation>
    <scope>NUCLEOTIDE SEQUENCE [LARGE SCALE GENOMIC DNA]</scope>
    <source>
        <strain evidence="1 2">WSM 1791</strain>
    </source>
</reference>
<dbReference type="AlphaFoldDB" id="A0A7Y4LVZ0"/>
<name>A0A7Y4LVZ0_9BRAD</name>
<accession>A0A7Y4LVZ0</accession>
<gene>
    <name evidence="1" type="ORF">HCN58_15065</name>
</gene>
<evidence type="ECO:0000313" key="1">
    <source>
        <dbReference type="EMBL" id="NOJ40907.1"/>
    </source>
</evidence>
<evidence type="ECO:0000313" key="2">
    <source>
        <dbReference type="Proteomes" id="UP000544122"/>
    </source>
</evidence>
<dbReference type="RefSeq" id="WP_171580133.1">
    <property type="nucleotide sequence ID" value="NZ_JAAVLX010000004.1"/>
</dbReference>